<gene>
    <name evidence="8" type="ORF">OUZ56_032324</name>
</gene>
<keyword evidence="6" id="KW-1133">Transmembrane helix</keyword>
<evidence type="ECO:0000256" key="4">
    <source>
        <dbReference type="ARBA" id="ARBA00022825"/>
    </source>
</evidence>
<keyword evidence="3" id="KW-0378">Hydrolase</keyword>
<dbReference type="InterPro" id="IPR019734">
    <property type="entry name" value="TPR_rpt"/>
</dbReference>
<feature type="compositionally biased region" description="Basic and acidic residues" evidence="5">
    <location>
        <begin position="1740"/>
        <end position="1750"/>
    </location>
</feature>
<dbReference type="InterPro" id="IPR002142">
    <property type="entry name" value="Peptidase_S49"/>
</dbReference>
<comment type="similarity">
    <text evidence="1">Belongs to the peptidase S49 family.</text>
</comment>
<organism evidence="8 9">
    <name type="scientific">Daphnia magna</name>
    <dbReference type="NCBI Taxonomy" id="35525"/>
    <lineage>
        <taxon>Eukaryota</taxon>
        <taxon>Metazoa</taxon>
        <taxon>Ecdysozoa</taxon>
        <taxon>Arthropoda</taxon>
        <taxon>Crustacea</taxon>
        <taxon>Branchiopoda</taxon>
        <taxon>Diplostraca</taxon>
        <taxon>Cladocera</taxon>
        <taxon>Anomopoda</taxon>
        <taxon>Daphniidae</taxon>
        <taxon>Daphnia</taxon>
    </lineage>
</organism>
<evidence type="ECO:0000256" key="3">
    <source>
        <dbReference type="ARBA" id="ARBA00022801"/>
    </source>
</evidence>
<keyword evidence="4" id="KW-0720">Serine protease</keyword>
<keyword evidence="6" id="KW-0812">Transmembrane</keyword>
<evidence type="ECO:0000256" key="6">
    <source>
        <dbReference type="SAM" id="Phobius"/>
    </source>
</evidence>
<evidence type="ECO:0000313" key="8">
    <source>
        <dbReference type="EMBL" id="KAK4044918.1"/>
    </source>
</evidence>
<proteinExistence type="inferred from homology"/>
<dbReference type="InterPro" id="IPR029045">
    <property type="entry name" value="ClpP/crotonase-like_dom_sf"/>
</dbReference>
<accession>A0ABR0B8L6</accession>
<feature type="region of interest" description="Disordered" evidence="5">
    <location>
        <begin position="1740"/>
        <end position="1788"/>
    </location>
</feature>
<comment type="caution">
    <text evidence="8">The sequence shown here is derived from an EMBL/GenBank/DDBJ whole genome shotgun (WGS) entry which is preliminary data.</text>
</comment>
<evidence type="ECO:0000256" key="5">
    <source>
        <dbReference type="SAM" id="MobiDB-lite"/>
    </source>
</evidence>
<feature type="compositionally biased region" description="Basic and acidic residues" evidence="5">
    <location>
        <begin position="2384"/>
        <end position="2396"/>
    </location>
</feature>
<dbReference type="SUPFAM" id="SSF48452">
    <property type="entry name" value="TPR-like"/>
    <property type="match status" value="2"/>
</dbReference>
<keyword evidence="2" id="KW-0645">Protease</keyword>
<dbReference type="SMART" id="SM00028">
    <property type="entry name" value="TPR"/>
    <property type="match status" value="6"/>
</dbReference>
<protein>
    <recommendedName>
        <fullName evidence="7">Peptidase S49 domain-containing protein</fullName>
    </recommendedName>
</protein>
<sequence>MRKKKPLIVSVGGMAASGGYYLASTGDTIFAEPGSLVGSIGVVGGKIGFGPALERWGIHSGTFPAKVGDEKAKIRAAAESPLVAWDDATKERILQSMTAIYDLFLSRLEEGRKKPRSAIEPHAEGRIFSGREGKNRGLVDELGGLGAALTKAREAAKLPADAPAELYEEAPKLLEALGAGGDDEDDTKDDVSLAISALDDAAISKKLDALPAPFAALARGTMPLARERVILTLPAPTNRHRALKKVAKTVPRLRAVAKTVPRLRAVAKTVPRLRAVAKTVPRLRAVAKTVPRLRAVAKTVPRLRAATPSFPNVVPEPANGARYTPVRPAAEAEARPLRRGRGGDAKVHRLYARASREDLPEPDRAAAWSALGRVFSRELRDPPSAIDAFRRSLALQWDVVVAEELALLLSSIGDVGEAARLARSGIGRIENEEIRATLALRAGTWAARAGDRDDALALFRDPSLQRVFPAVSLEAEAAALVALAADGEVPGDGDAERSSRVSTSTAVDAWLRAAQLRETVAERASAVEDLRRAVEALPDHADAVDALVARYEQDGQAAWCDEILRRAGAFGHSARHREWLRRRAERALARGDLPLALHTVLEAELDGTDDEGRADVADRVFAAAGLGRLVALRRERIQTLATQCAVAALLEDLHHEPERAIFALGRALRLAPDADEPRERLLAFADQPHLRRRASGNGCAIEALGRAPELAETLASAAETRGMPVLAAWARLRGDGGNLVFERATIDAARARLATSKQKMRSGGNSERAEGFREYFKLAAELPVRDAEFAEALVDGATLGLLTGDLVDLALETAEVTQDRPLVDALATTRALPADRVALLRAEIAFAQRDPYAAALAAEADRLLTSPGSAALFHAATSFAPHAPDDRVRRARALLRSAELALVDVRAVLVAQAHALAATVGTARELAAELADQLLVRPPPAQLPRTTDLLDAVERELSARGPTVGTYDALANAREMSGDFAGALAAAQRAATLRPGDLPRAARVLDLASVNGDAERVADALDWLATQPLLQEALATHVATALVRVSDRDARAGATLGARVVGLLSARSFALRQQLLQIAAKASDEALAILVLEAWIGLRGQAARPRKATDVVADRGANGFAKSGIADDHGERLGTLWLALAERRSRRGDTLGRGEFGRRRAPAPPRGAPPLRPRGRGWPAPLVPPPSAGLPLVGCCGRPRRGDPHLARSGPPPWRARLPNARRRPDRPCRLGARDVAAGATRRNGGRFSRKSSALYRECPRRCHRRAPRRSVLPRRTGQRHRPEADGRPRNRGNGRLKRRRDERPLRQRRSRRPRSLRRPRSPPPRIPVFARRGDGRLAMKHAAAAFRAVPSEHGTLPALLRAAALAVDTTPALDALADAAEAEHDGGAKGAWLLRAARLAAKGRGTDGLALEYGLRAIHAAPQPRVVGILARLVRKYVADHPSDSEFVEGRLRKSFDALCRHAEGPDGARVLLGFVELDASAFRGALAWEGVLAALACDGDVDEYALLVPAARSLARAPGAEAGFFNALSLEGQPLSNVGTAARRFLAAVAEERGARDARAFLLIKVAKSELEDDDIRLAVTAVRNASAAASEALRKAFPAARLEPFLTARPDARAAALTPVEPLPAVPLPEFEKLAAPSSLDPTPGDEGLCDAARGTGDPEAGTVRLDGPRLPRRRVGRSPAADGHWRPPGSDPRCRGGGVARDGAPTSTVAAESRFEAAEMELPLLGEVAYSVREPETTAHIPEKTARPSGRCKRPQERAEDPSLGSFAAPASLPRPAALPSQPPVRNADEWVQTARDAENAGDLGRALDAAVVAAETSPERGDLWELVAEFSEAIGDSDTRIAARIRAVACAGRGGRAGTSAQTQTRRDAELELARAYAENGKKDEARRLWTRLFEENPTDPLPSGALQAQYVDEGRYDALASHLGQRITGLVARPDRDELEVRALRMRRAAVLDEHLSAYALAAEELLRVLDEHLRYEPALRYLADLEEKRGRFAESASLWRRILEQEGDRPERSTRVRLAALLHRLGRGDEALAQLDATLEDDAPPSVRSTGLRIEILRAREAFGELGDALEAYAEFGDDASSVRADLLVEASQAAARVGNMYLALKRARRGADLCPEAPGPQLYARGLEYRLRGIGTPDEARDTAIRLRGIRGIEDANDEALRAFLLAESLDGIEGGNAGLRALVDTKQRIGLLPLVALGLAERYVSRWTFQEALPCFRVALGGDLLGLRRRGAVALSAADAAMRRPPKDRPAGDPARDLVRARAVLRAVASTAVGDEKAEALGQLARALLSSSAEKNREEGVVVLGEALESANPHSALAATLRQEWADATTPQEPMTVFEVDAGADEAEPIAAGSTDEHFGRPSPTSEDSGNGEPLRFEIPLDARSSDALRPVTDPHSPRGSLTPAPPLVTLPDGSTLLRSALSNALPDVLTDVTTRVAVSLAGVLPDDIESLVATARILAAEGRLVEAVPSLEGAVRSGSPEAADLLAQFWGGRPDGKREQLKVLRSAAELAPATCVPGPRA</sequence>
<dbReference type="PANTHER" id="PTHR33209">
    <property type="entry name" value="PROTEASE 4"/>
    <property type="match status" value="1"/>
</dbReference>
<feature type="compositionally biased region" description="Pro residues" evidence="5">
    <location>
        <begin position="1162"/>
        <end position="1172"/>
    </location>
</feature>
<evidence type="ECO:0000313" key="9">
    <source>
        <dbReference type="Proteomes" id="UP001234178"/>
    </source>
</evidence>
<feature type="region of interest" description="Disordered" evidence="5">
    <location>
        <begin position="1149"/>
        <end position="1176"/>
    </location>
</feature>
<evidence type="ECO:0000256" key="1">
    <source>
        <dbReference type="ARBA" id="ARBA00008683"/>
    </source>
</evidence>
<dbReference type="PANTHER" id="PTHR33209:SF1">
    <property type="entry name" value="PEPTIDASE S49 DOMAIN-CONTAINING PROTEIN"/>
    <property type="match status" value="1"/>
</dbReference>
<dbReference type="Proteomes" id="UP001234178">
    <property type="component" value="Unassembled WGS sequence"/>
</dbReference>
<feature type="compositionally biased region" description="Basic residues" evidence="5">
    <location>
        <begin position="1307"/>
        <end position="1321"/>
    </location>
</feature>
<feature type="region of interest" description="Disordered" evidence="5">
    <location>
        <begin position="1197"/>
        <end position="1331"/>
    </location>
</feature>
<feature type="compositionally biased region" description="Basic and acidic residues" evidence="5">
    <location>
        <begin position="1149"/>
        <end position="1158"/>
    </location>
</feature>
<feature type="compositionally biased region" description="Basic residues" evidence="5">
    <location>
        <begin position="1262"/>
        <end position="1280"/>
    </location>
</feature>
<feature type="compositionally biased region" description="Low complexity" evidence="5">
    <location>
        <begin position="1772"/>
        <end position="1784"/>
    </location>
</feature>
<keyword evidence="9" id="KW-1185">Reference proteome</keyword>
<dbReference type="InterPro" id="IPR011990">
    <property type="entry name" value="TPR-like_helical_dom_sf"/>
</dbReference>
<dbReference type="Gene3D" id="1.25.40.10">
    <property type="entry name" value="Tetratricopeptide repeat domain"/>
    <property type="match status" value="2"/>
</dbReference>
<feature type="compositionally biased region" description="Basic residues" evidence="5">
    <location>
        <begin position="1290"/>
        <end position="1299"/>
    </location>
</feature>
<dbReference type="CDD" id="cd07023">
    <property type="entry name" value="S49_Sppa_N_C"/>
    <property type="match status" value="1"/>
</dbReference>
<name>A0ABR0B8L6_9CRUS</name>
<evidence type="ECO:0000259" key="7">
    <source>
        <dbReference type="Pfam" id="PF01343"/>
    </source>
</evidence>
<dbReference type="Pfam" id="PF01343">
    <property type="entry name" value="Peptidase_S49"/>
    <property type="match status" value="1"/>
</dbReference>
<reference evidence="8 9" key="1">
    <citation type="journal article" date="2023" name="Nucleic Acids Res.">
        <title>The hologenome of Daphnia magna reveals possible DNA methylation and microbiome-mediated evolution of the host genome.</title>
        <authorList>
            <person name="Chaturvedi A."/>
            <person name="Li X."/>
            <person name="Dhandapani V."/>
            <person name="Marshall H."/>
            <person name="Kissane S."/>
            <person name="Cuenca-Cambronero M."/>
            <person name="Asole G."/>
            <person name="Calvet F."/>
            <person name="Ruiz-Romero M."/>
            <person name="Marangio P."/>
            <person name="Guigo R."/>
            <person name="Rago D."/>
            <person name="Mirbahai L."/>
            <person name="Eastwood N."/>
            <person name="Colbourne J.K."/>
            <person name="Zhou J."/>
            <person name="Mallon E."/>
            <person name="Orsini L."/>
        </authorList>
    </citation>
    <scope>NUCLEOTIDE SEQUENCE [LARGE SCALE GENOMIC DNA]</scope>
    <source>
        <strain evidence="8">LRV0_1</strain>
    </source>
</reference>
<feature type="region of interest" description="Disordered" evidence="5">
    <location>
        <begin position="2361"/>
        <end position="2417"/>
    </location>
</feature>
<dbReference type="Gene3D" id="3.90.226.10">
    <property type="entry name" value="2-enoyl-CoA Hydratase, Chain A, domain 1"/>
    <property type="match status" value="2"/>
</dbReference>
<feature type="region of interest" description="Disordered" evidence="5">
    <location>
        <begin position="1657"/>
        <end position="1712"/>
    </location>
</feature>
<keyword evidence="6" id="KW-0472">Membrane</keyword>
<evidence type="ECO:0000256" key="2">
    <source>
        <dbReference type="ARBA" id="ARBA00022670"/>
    </source>
</evidence>
<dbReference type="InterPro" id="IPR047272">
    <property type="entry name" value="S49_SppA_C"/>
</dbReference>
<feature type="domain" description="Peptidase S49" evidence="7">
    <location>
        <begin position="2"/>
        <end position="158"/>
    </location>
</feature>
<dbReference type="EMBL" id="JAOYFB010000041">
    <property type="protein sequence ID" value="KAK4044918.1"/>
    <property type="molecule type" value="Genomic_DNA"/>
</dbReference>
<feature type="transmembrane region" description="Helical" evidence="6">
    <location>
        <begin position="7"/>
        <end position="23"/>
    </location>
</feature>
<dbReference type="SUPFAM" id="SSF52096">
    <property type="entry name" value="ClpP/crotonase"/>
    <property type="match status" value="1"/>
</dbReference>